<organism evidence="1 2">
    <name type="scientific">Cuscuta australis</name>
    <dbReference type="NCBI Taxonomy" id="267555"/>
    <lineage>
        <taxon>Eukaryota</taxon>
        <taxon>Viridiplantae</taxon>
        <taxon>Streptophyta</taxon>
        <taxon>Embryophyta</taxon>
        <taxon>Tracheophyta</taxon>
        <taxon>Spermatophyta</taxon>
        <taxon>Magnoliopsida</taxon>
        <taxon>eudicotyledons</taxon>
        <taxon>Gunneridae</taxon>
        <taxon>Pentapetalae</taxon>
        <taxon>asterids</taxon>
        <taxon>lamiids</taxon>
        <taxon>Solanales</taxon>
        <taxon>Convolvulaceae</taxon>
        <taxon>Cuscuteae</taxon>
        <taxon>Cuscuta</taxon>
        <taxon>Cuscuta subgen. Grammica</taxon>
        <taxon>Cuscuta sect. Cleistogrammica</taxon>
    </lineage>
</organism>
<proteinExistence type="predicted"/>
<gene>
    <name evidence="1" type="ORF">DM860_003698</name>
</gene>
<dbReference type="Gene3D" id="3.60.20.10">
    <property type="entry name" value="Glutamine Phosphoribosylpyrophosphate, subunit 1, domain 1"/>
    <property type="match status" value="1"/>
</dbReference>
<keyword evidence="2" id="KW-1185">Reference proteome</keyword>
<dbReference type="EMBL" id="NQVE01000142">
    <property type="protein sequence ID" value="RAL44939.1"/>
    <property type="molecule type" value="Genomic_DNA"/>
</dbReference>
<evidence type="ECO:0000313" key="1">
    <source>
        <dbReference type="EMBL" id="RAL44939.1"/>
    </source>
</evidence>
<reference evidence="1 2" key="1">
    <citation type="submission" date="2018-06" db="EMBL/GenBank/DDBJ databases">
        <title>The Genome of Cuscuta australis (Dodder) Provides Insight into the Evolution of Plant Parasitism.</title>
        <authorList>
            <person name="Liu H."/>
        </authorList>
    </citation>
    <scope>NUCLEOTIDE SEQUENCE [LARGE SCALE GENOMIC DNA]</scope>
    <source>
        <strain evidence="2">cv. Yunnan</strain>
        <tissue evidence="1">Vines</tissue>
    </source>
</reference>
<dbReference type="SUPFAM" id="SSF56235">
    <property type="entry name" value="N-terminal nucleophile aminohydrolases (Ntn hydrolases)"/>
    <property type="match status" value="1"/>
</dbReference>
<sequence length="167" mass="18259">MVDTIELFQSVMCAPEFCTDVSFVVGFPNPTRPFVFSIDGGGVATNEGGGLFAARGSGSPYAIAALDCRLSYAPRAPFPGMSSFHPVYNPPSMGAPICSWEEAVFWAQEAMTFAAYKDGATGGNFYQVLMSSSAGGGHVTWLQFPYTFEDSQRYFPLSYFDYIRVRR</sequence>
<name>A0A328DKX0_9ASTE</name>
<dbReference type="Proteomes" id="UP000249390">
    <property type="component" value="Unassembled WGS sequence"/>
</dbReference>
<protein>
    <submittedName>
        <fullName evidence="1">Uncharacterized protein</fullName>
    </submittedName>
</protein>
<comment type="caution">
    <text evidence="1">The sequence shown here is derived from an EMBL/GenBank/DDBJ whole genome shotgun (WGS) entry which is preliminary data.</text>
</comment>
<accession>A0A328DKX0</accession>
<dbReference type="InterPro" id="IPR029055">
    <property type="entry name" value="Ntn_hydrolases_N"/>
</dbReference>
<evidence type="ECO:0000313" key="2">
    <source>
        <dbReference type="Proteomes" id="UP000249390"/>
    </source>
</evidence>
<dbReference type="AlphaFoldDB" id="A0A328DKX0"/>